<dbReference type="Pfam" id="PF17036">
    <property type="entry name" value="CBP_BcsS"/>
    <property type="match status" value="1"/>
</dbReference>
<name>A0ABU4RLC3_9HYPH</name>
<evidence type="ECO:0000313" key="1">
    <source>
        <dbReference type="EMBL" id="MDX6805634.1"/>
    </source>
</evidence>
<dbReference type="EMBL" id="JAXAFJ010000002">
    <property type="protein sequence ID" value="MDX6805634.1"/>
    <property type="molecule type" value="Genomic_DNA"/>
</dbReference>
<accession>A0ABU4RLC3</accession>
<dbReference type="Proteomes" id="UP001274321">
    <property type="component" value="Unassembled WGS sequence"/>
</dbReference>
<dbReference type="InterPro" id="IPR031485">
    <property type="entry name" value="CBP_BcsS"/>
</dbReference>
<proteinExistence type="predicted"/>
<organism evidence="1 2">
    <name type="scientific">Terrihabitans rhizophilus</name>
    <dbReference type="NCBI Taxonomy" id="3092662"/>
    <lineage>
        <taxon>Bacteria</taxon>
        <taxon>Pseudomonadati</taxon>
        <taxon>Pseudomonadota</taxon>
        <taxon>Alphaproteobacteria</taxon>
        <taxon>Hyphomicrobiales</taxon>
        <taxon>Terrihabitans</taxon>
    </lineage>
</organism>
<keyword evidence="2" id="KW-1185">Reference proteome</keyword>
<evidence type="ECO:0000313" key="2">
    <source>
        <dbReference type="Proteomes" id="UP001274321"/>
    </source>
</evidence>
<comment type="caution">
    <text evidence="1">The sequence shown here is derived from an EMBL/GenBank/DDBJ whole genome shotgun (WGS) entry which is preliminary data.</text>
</comment>
<reference evidence="1 2" key="1">
    <citation type="submission" date="2023-11" db="EMBL/GenBank/DDBJ databases">
        <authorList>
            <person name="Bao R."/>
        </authorList>
    </citation>
    <scope>NUCLEOTIDE SEQUENCE [LARGE SCALE GENOMIC DNA]</scope>
    <source>
        <strain evidence="1 2">PJ23</strain>
    </source>
</reference>
<protein>
    <submittedName>
        <fullName evidence="1">Cellulose biosynthesis protein BcsS</fullName>
    </submittedName>
</protein>
<sequence>MASFGAAAADAEQQTRARNLLFFSGADFSTRSEFTWGGIDTPLFGPRDRSGPILRIVGGTGRYNYVADGVEDGQVNGMVTAGEFLAGWRVLRQKVYGAVLLGVEAEEHLIDRIDPDNHVQGLGVGVRIAGEVSWKPTERWRLDLSGAYGSAFDLYRARAAVGYNAFSTVLAGAEAEATQNTGSEQARLGLFVEGVRLGRLFLKASAGGVYDTDGFGGYGRVGADIYW</sequence>
<gene>
    <name evidence="1" type="primary">bcsS</name>
    <name evidence="1" type="ORF">SCD90_06130</name>
</gene>
<dbReference type="RefSeq" id="WP_319843743.1">
    <property type="nucleotide sequence ID" value="NZ_JAXAFJ010000002.1"/>
</dbReference>